<comment type="caution">
    <text evidence="13">The sequence shown here is derived from an EMBL/GenBank/DDBJ whole genome shotgun (WGS) entry which is preliminary data.</text>
</comment>
<evidence type="ECO:0000256" key="10">
    <source>
        <dbReference type="ARBA" id="ARBA00030775"/>
    </source>
</evidence>
<dbReference type="AlphaFoldDB" id="A0A427U0K0"/>
<name>A0A427U0K0_9VIBR</name>
<dbReference type="PIRSF" id="PIRSF024622">
    <property type="entry name" value="Tfp_FimT"/>
    <property type="match status" value="1"/>
</dbReference>
<evidence type="ECO:0000256" key="5">
    <source>
        <dbReference type="ARBA" id="ARBA00022519"/>
    </source>
</evidence>
<evidence type="ECO:0000313" key="14">
    <source>
        <dbReference type="Proteomes" id="UP000269041"/>
    </source>
</evidence>
<dbReference type="InterPro" id="IPR012902">
    <property type="entry name" value="N_methyl_site"/>
</dbReference>
<gene>
    <name evidence="13" type="ORF">EJA03_16180</name>
</gene>
<keyword evidence="4" id="KW-0488">Methylation</keyword>
<feature type="transmembrane region" description="Helical" evidence="11">
    <location>
        <begin position="7"/>
        <end position="25"/>
    </location>
</feature>
<comment type="subcellular location">
    <subcellularLocation>
        <location evidence="1">Cell inner membrane</location>
        <topology evidence="1">Single-pass membrane protein</topology>
    </subcellularLocation>
</comment>
<dbReference type="Proteomes" id="UP000269041">
    <property type="component" value="Unassembled WGS sequence"/>
</dbReference>
<keyword evidence="6 11" id="KW-0812">Transmembrane</keyword>
<organism evidence="13 14">
    <name type="scientific">Vibrio pectenicida</name>
    <dbReference type="NCBI Taxonomy" id="62763"/>
    <lineage>
        <taxon>Bacteria</taxon>
        <taxon>Pseudomonadati</taxon>
        <taxon>Pseudomonadota</taxon>
        <taxon>Gammaproteobacteria</taxon>
        <taxon>Vibrionales</taxon>
        <taxon>Vibrionaceae</taxon>
        <taxon>Vibrio</taxon>
    </lineage>
</organism>
<evidence type="ECO:0000256" key="7">
    <source>
        <dbReference type="ARBA" id="ARBA00022989"/>
    </source>
</evidence>
<dbReference type="NCBIfam" id="TIGR02532">
    <property type="entry name" value="IV_pilin_GFxxxE"/>
    <property type="match status" value="1"/>
</dbReference>
<proteinExistence type="inferred from homology"/>
<dbReference type="Pfam" id="PF12019">
    <property type="entry name" value="GspH"/>
    <property type="match status" value="1"/>
</dbReference>
<evidence type="ECO:0000256" key="11">
    <source>
        <dbReference type="SAM" id="Phobius"/>
    </source>
</evidence>
<keyword evidence="5" id="KW-0997">Cell inner membrane</keyword>
<evidence type="ECO:0000256" key="1">
    <source>
        <dbReference type="ARBA" id="ARBA00004377"/>
    </source>
</evidence>
<dbReference type="SUPFAM" id="SSF54523">
    <property type="entry name" value="Pili subunits"/>
    <property type="match status" value="1"/>
</dbReference>
<dbReference type="GO" id="GO:0005886">
    <property type="term" value="C:plasma membrane"/>
    <property type="evidence" value="ECO:0007669"/>
    <property type="project" value="UniProtKB-SubCell"/>
</dbReference>
<keyword evidence="3" id="KW-1003">Cell membrane</keyword>
<dbReference type="GO" id="GO:0015628">
    <property type="term" value="P:protein secretion by the type II secretion system"/>
    <property type="evidence" value="ECO:0007669"/>
    <property type="project" value="InterPro"/>
</dbReference>
<dbReference type="PROSITE" id="PS00409">
    <property type="entry name" value="PROKAR_NTER_METHYL"/>
    <property type="match status" value="1"/>
</dbReference>
<evidence type="ECO:0000256" key="4">
    <source>
        <dbReference type="ARBA" id="ARBA00022481"/>
    </source>
</evidence>
<sequence>MPRGFTLLELAIVIGLISLTLLWAVPSFRSVSDTTKMTRLANELRGFVLLAKSQAMLRRQPLWVHFSHTDSSWELSLTDKQDAAQGSVLMSLSGEPFKDLALSSNYSANRISFDATHGRPKSGRLVFHPMANPYLLLELRTHFRSAIVRVCAPRIARLGYGVC</sequence>
<dbReference type="InterPro" id="IPR045584">
    <property type="entry name" value="Pilin-like"/>
</dbReference>
<keyword evidence="14" id="KW-1185">Reference proteome</keyword>
<keyword evidence="7 11" id="KW-1133">Transmembrane helix</keyword>
<dbReference type="InterPro" id="IPR016824">
    <property type="entry name" value="Tfp-pilus_assembly_FimT"/>
</dbReference>
<dbReference type="InterPro" id="IPR022346">
    <property type="entry name" value="T2SS_GspH"/>
</dbReference>
<protein>
    <recommendedName>
        <fullName evidence="2">Type II secretion system protein H</fullName>
    </recommendedName>
    <alternativeName>
        <fullName evidence="10">General secretion pathway protein H</fullName>
    </alternativeName>
</protein>
<comment type="similarity">
    <text evidence="9">Belongs to the GSP H family.</text>
</comment>
<keyword evidence="8 11" id="KW-0472">Membrane</keyword>
<dbReference type="GO" id="GO:0015627">
    <property type="term" value="C:type II protein secretion system complex"/>
    <property type="evidence" value="ECO:0007669"/>
    <property type="project" value="InterPro"/>
</dbReference>
<evidence type="ECO:0000259" key="12">
    <source>
        <dbReference type="Pfam" id="PF12019"/>
    </source>
</evidence>
<evidence type="ECO:0000256" key="8">
    <source>
        <dbReference type="ARBA" id="ARBA00023136"/>
    </source>
</evidence>
<evidence type="ECO:0000256" key="9">
    <source>
        <dbReference type="ARBA" id="ARBA00025772"/>
    </source>
</evidence>
<dbReference type="OrthoDB" id="5871678at2"/>
<evidence type="ECO:0000256" key="2">
    <source>
        <dbReference type="ARBA" id="ARBA00021549"/>
    </source>
</evidence>
<dbReference type="RefSeq" id="WP_125322767.1">
    <property type="nucleotide sequence ID" value="NZ_AP024889.1"/>
</dbReference>
<evidence type="ECO:0000313" key="13">
    <source>
        <dbReference type="EMBL" id="RSD30015.1"/>
    </source>
</evidence>
<accession>A0A427U0K0</accession>
<reference evidence="13 14" key="1">
    <citation type="submission" date="2018-12" db="EMBL/GenBank/DDBJ databases">
        <title>Genomic taxonomy of the Vibrionaceae family.</title>
        <authorList>
            <person name="Gomez-Gil B."/>
            <person name="Enciso-Ibarra K."/>
        </authorList>
    </citation>
    <scope>NUCLEOTIDE SEQUENCE [LARGE SCALE GENOMIC DNA]</scope>
    <source>
        <strain evidence="13 14">CAIM 594</strain>
    </source>
</reference>
<evidence type="ECO:0000256" key="3">
    <source>
        <dbReference type="ARBA" id="ARBA00022475"/>
    </source>
</evidence>
<feature type="domain" description="General secretion pathway GspH" evidence="12">
    <location>
        <begin position="41"/>
        <end position="128"/>
    </location>
</feature>
<evidence type="ECO:0000256" key="6">
    <source>
        <dbReference type="ARBA" id="ARBA00022692"/>
    </source>
</evidence>
<dbReference type="EMBL" id="RSFA01000090">
    <property type="protein sequence ID" value="RSD30015.1"/>
    <property type="molecule type" value="Genomic_DNA"/>
</dbReference>
<dbReference type="Gene3D" id="3.55.40.10">
    <property type="entry name" value="minor pseudopilin epsh domain"/>
    <property type="match status" value="1"/>
</dbReference>